<dbReference type="GO" id="GO:0051301">
    <property type="term" value="P:cell division"/>
    <property type="evidence" value="ECO:0007669"/>
    <property type="project" value="InterPro"/>
</dbReference>
<dbReference type="Proteomes" id="UP000245125">
    <property type="component" value="Unassembled WGS sequence"/>
</dbReference>
<dbReference type="PANTHER" id="PTHR32432">
    <property type="entry name" value="CELL DIVISION PROTEIN FTSA-RELATED"/>
    <property type="match status" value="1"/>
</dbReference>
<accession>A0A2U3QGZ2</accession>
<sequence>MLFKGKGSLGLDLGSSYIKTIKLNESKGGYELDLFNLYPLPPELIVDGSIIDSIRLVDSIKDMIGKAGIKTKDAVISISGHSSVIIKRISLPEMSEEDLSESIKFEAEQYVPFDIEDVNLDFQIIGPKEEPGQMDVILVAVKKDIINEYISVIKEAGLNPIIVDIDAFALENMYGINYEIEPGKNVALLNIGASTINMSILKGGISVFTRDSSLGSNLHTEALQREFNITYEIAEKLKRGETVENISHEDAGAVIESASEEILGEIIRSFDYYRSTTTHEEIAEVIFSGGCALLSNFSSMIAEKTGIETRVAEPFRNIKIPRKFEGINIEEIAPLMAVAVGLALRRLGDR</sequence>
<name>A0A2U3QGZ2_9BACT</name>
<feature type="domain" description="SHS2" evidence="1">
    <location>
        <begin position="8"/>
        <end position="176"/>
    </location>
</feature>
<dbReference type="PIRSF" id="PIRSF019169">
    <property type="entry name" value="PilM"/>
    <property type="match status" value="1"/>
</dbReference>
<evidence type="ECO:0000313" key="3">
    <source>
        <dbReference type="Proteomes" id="UP000245125"/>
    </source>
</evidence>
<dbReference type="SUPFAM" id="SSF53067">
    <property type="entry name" value="Actin-like ATPase domain"/>
    <property type="match status" value="2"/>
</dbReference>
<evidence type="ECO:0000313" key="2">
    <source>
        <dbReference type="EMBL" id="SPQ00662.1"/>
    </source>
</evidence>
<dbReference type="InterPro" id="IPR043129">
    <property type="entry name" value="ATPase_NBD"/>
</dbReference>
<dbReference type="OrthoDB" id="9773403at2"/>
<dbReference type="EMBL" id="OUUY01000075">
    <property type="protein sequence ID" value="SPQ00662.1"/>
    <property type="molecule type" value="Genomic_DNA"/>
</dbReference>
<organism evidence="2 3">
    <name type="scientific">Candidatus Sulfobium mesophilum</name>
    <dbReference type="NCBI Taxonomy" id="2016548"/>
    <lineage>
        <taxon>Bacteria</taxon>
        <taxon>Pseudomonadati</taxon>
        <taxon>Nitrospirota</taxon>
        <taxon>Nitrospiria</taxon>
        <taxon>Nitrospirales</taxon>
        <taxon>Nitrospiraceae</taxon>
        <taxon>Candidatus Sulfobium</taxon>
    </lineage>
</organism>
<proteinExistence type="predicted"/>
<gene>
    <name evidence="2" type="primary">pilM</name>
    <name evidence="2" type="ORF">NBG4_30056</name>
</gene>
<dbReference type="CDD" id="cd24049">
    <property type="entry name" value="ASKHA_NBD_PilM"/>
    <property type="match status" value="1"/>
</dbReference>
<dbReference type="InterPro" id="IPR003494">
    <property type="entry name" value="SHS2_FtsA"/>
</dbReference>
<dbReference type="Gene3D" id="3.30.420.40">
    <property type="match status" value="2"/>
</dbReference>
<dbReference type="InterPro" id="IPR005883">
    <property type="entry name" value="PilM"/>
</dbReference>
<dbReference type="SMART" id="SM00842">
    <property type="entry name" value="FtsA"/>
    <property type="match status" value="1"/>
</dbReference>
<keyword evidence="3" id="KW-1185">Reference proteome</keyword>
<protein>
    <submittedName>
        <fullName evidence="2">Type IV pilus assembly protein PilM</fullName>
    </submittedName>
</protein>
<dbReference type="AlphaFoldDB" id="A0A2U3QGZ2"/>
<reference evidence="3" key="1">
    <citation type="submission" date="2018-03" db="EMBL/GenBank/DDBJ databases">
        <authorList>
            <person name="Zecchin S."/>
        </authorList>
    </citation>
    <scope>NUCLEOTIDE SEQUENCE [LARGE SCALE GENOMIC DNA]</scope>
</reference>
<dbReference type="Gene3D" id="3.30.1490.300">
    <property type="match status" value="1"/>
</dbReference>
<dbReference type="PANTHER" id="PTHR32432:SF3">
    <property type="entry name" value="ETHANOLAMINE UTILIZATION PROTEIN EUTJ"/>
    <property type="match status" value="1"/>
</dbReference>
<dbReference type="NCBIfam" id="TIGR01175">
    <property type="entry name" value="pilM"/>
    <property type="match status" value="1"/>
</dbReference>
<dbReference type="InterPro" id="IPR050696">
    <property type="entry name" value="FtsA/MreB"/>
</dbReference>
<dbReference type="Pfam" id="PF11104">
    <property type="entry name" value="PilM_2"/>
    <property type="match status" value="1"/>
</dbReference>
<evidence type="ECO:0000259" key="1">
    <source>
        <dbReference type="SMART" id="SM00842"/>
    </source>
</evidence>